<organism evidence="7 8">
    <name type="scientific">Williamsia limnetica</name>
    <dbReference type="NCBI Taxonomy" id="882452"/>
    <lineage>
        <taxon>Bacteria</taxon>
        <taxon>Bacillati</taxon>
        <taxon>Actinomycetota</taxon>
        <taxon>Actinomycetes</taxon>
        <taxon>Mycobacteriales</taxon>
        <taxon>Nocardiaceae</taxon>
        <taxon>Williamsia</taxon>
    </lineage>
</organism>
<proteinExistence type="predicted"/>
<dbReference type="AlphaFoldDB" id="A0A318RI17"/>
<dbReference type="OrthoDB" id="158903at2"/>
<evidence type="ECO:0000256" key="1">
    <source>
        <dbReference type="ARBA" id="ARBA00023015"/>
    </source>
</evidence>
<gene>
    <name evidence="7" type="ORF">DFR67_107193</name>
</gene>
<feature type="domain" description="HTH tetR-type" evidence="6">
    <location>
        <begin position="31"/>
        <end position="91"/>
    </location>
</feature>
<evidence type="ECO:0000256" key="2">
    <source>
        <dbReference type="ARBA" id="ARBA00023125"/>
    </source>
</evidence>
<name>A0A318RI17_WILLI</name>
<keyword evidence="2 4" id="KW-0238">DNA-binding</keyword>
<dbReference type="FunFam" id="1.10.10.60:FF:000141">
    <property type="entry name" value="TetR family transcriptional regulator"/>
    <property type="match status" value="1"/>
</dbReference>
<comment type="caution">
    <text evidence="7">The sequence shown here is derived from an EMBL/GenBank/DDBJ whole genome shotgun (WGS) entry which is preliminary data.</text>
</comment>
<feature type="region of interest" description="Disordered" evidence="5">
    <location>
        <begin position="1"/>
        <end position="25"/>
    </location>
</feature>
<dbReference type="GO" id="GO:0045892">
    <property type="term" value="P:negative regulation of DNA-templated transcription"/>
    <property type="evidence" value="ECO:0007669"/>
    <property type="project" value="UniProtKB-ARBA"/>
</dbReference>
<keyword evidence="1" id="KW-0805">Transcription regulation</keyword>
<dbReference type="PANTHER" id="PTHR30055">
    <property type="entry name" value="HTH-TYPE TRANSCRIPTIONAL REGULATOR RUTR"/>
    <property type="match status" value="1"/>
</dbReference>
<dbReference type="InterPro" id="IPR050109">
    <property type="entry name" value="HTH-type_TetR-like_transc_reg"/>
</dbReference>
<accession>A0A318RI17</accession>
<reference evidence="7 8" key="1">
    <citation type="submission" date="2018-06" db="EMBL/GenBank/DDBJ databases">
        <title>Genomic Encyclopedia of Type Strains, Phase IV (KMG-IV): sequencing the most valuable type-strain genomes for metagenomic binning, comparative biology and taxonomic classification.</title>
        <authorList>
            <person name="Goeker M."/>
        </authorList>
    </citation>
    <scope>NUCLEOTIDE SEQUENCE [LARGE SCALE GENOMIC DNA]</scope>
    <source>
        <strain evidence="7 8">DSM 45521</strain>
    </source>
</reference>
<dbReference type="PRINTS" id="PR00455">
    <property type="entry name" value="HTHTETR"/>
</dbReference>
<dbReference type="EMBL" id="QJSP01000007">
    <property type="protein sequence ID" value="PYE16948.1"/>
    <property type="molecule type" value="Genomic_DNA"/>
</dbReference>
<evidence type="ECO:0000259" key="6">
    <source>
        <dbReference type="PROSITE" id="PS50977"/>
    </source>
</evidence>
<protein>
    <submittedName>
        <fullName evidence="7">TetR family transcriptional regulator</fullName>
    </submittedName>
</protein>
<dbReference type="SUPFAM" id="SSF46689">
    <property type="entry name" value="Homeodomain-like"/>
    <property type="match status" value="1"/>
</dbReference>
<evidence type="ECO:0000256" key="5">
    <source>
        <dbReference type="SAM" id="MobiDB-lite"/>
    </source>
</evidence>
<evidence type="ECO:0000256" key="3">
    <source>
        <dbReference type="ARBA" id="ARBA00023163"/>
    </source>
</evidence>
<dbReference type="InterPro" id="IPR009057">
    <property type="entry name" value="Homeodomain-like_sf"/>
</dbReference>
<keyword evidence="8" id="KW-1185">Reference proteome</keyword>
<dbReference type="PROSITE" id="PS50977">
    <property type="entry name" value="HTH_TETR_2"/>
    <property type="match status" value="1"/>
</dbReference>
<evidence type="ECO:0000313" key="8">
    <source>
        <dbReference type="Proteomes" id="UP000247591"/>
    </source>
</evidence>
<sequence length="217" mass="24442">MTSHESPDSVGATSGTVATPEGGAALGERAVRTREAILEASRKLFLERGYAGTRINNITDACGISRAGFYTYFRDKREVFNTIGEETYKEILAVVSLWSDIPSPAALSDVASWVRQYFDFMDRHGAFIFSSTQSAPTDDEFRRTSQRTQMRVAWLLGTNLVSRQERRYEAPEALGLTMMAMLDQSYFYSRVWRLPVDDEDMISTLAEQIHDLLANGR</sequence>
<dbReference type="InterPro" id="IPR001647">
    <property type="entry name" value="HTH_TetR"/>
</dbReference>
<evidence type="ECO:0000313" key="7">
    <source>
        <dbReference type="EMBL" id="PYE16948.1"/>
    </source>
</evidence>
<dbReference type="Gene3D" id="1.10.357.10">
    <property type="entry name" value="Tetracycline Repressor, domain 2"/>
    <property type="match status" value="1"/>
</dbReference>
<dbReference type="RefSeq" id="WP_084836532.1">
    <property type="nucleotide sequence ID" value="NZ_QJSP01000007.1"/>
</dbReference>
<dbReference type="Proteomes" id="UP000247591">
    <property type="component" value="Unassembled WGS sequence"/>
</dbReference>
<feature type="DNA-binding region" description="H-T-H motif" evidence="4">
    <location>
        <begin position="54"/>
        <end position="73"/>
    </location>
</feature>
<dbReference type="PANTHER" id="PTHR30055:SF226">
    <property type="entry name" value="HTH-TYPE TRANSCRIPTIONAL REGULATOR PKSA"/>
    <property type="match status" value="1"/>
</dbReference>
<keyword evidence="3" id="KW-0804">Transcription</keyword>
<evidence type="ECO:0000256" key="4">
    <source>
        <dbReference type="PROSITE-ProRule" id="PRU00335"/>
    </source>
</evidence>
<dbReference type="Pfam" id="PF00440">
    <property type="entry name" value="TetR_N"/>
    <property type="match status" value="1"/>
</dbReference>
<dbReference type="GO" id="GO:0000976">
    <property type="term" value="F:transcription cis-regulatory region binding"/>
    <property type="evidence" value="ECO:0007669"/>
    <property type="project" value="TreeGrafter"/>
</dbReference>
<dbReference type="GO" id="GO:0003700">
    <property type="term" value="F:DNA-binding transcription factor activity"/>
    <property type="evidence" value="ECO:0007669"/>
    <property type="project" value="TreeGrafter"/>
</dbReference>